<sequence>MAESTAAINEKNETDEVVIATYRDAIQGSGDAYYCWEGTFVWEALTVNNGGVIEPWLAESWEHNDDCTEWTLHLRQDAYFTDGVQFNADVCLANIDRWGKDLTSTYTSLSIEKTFPNLDTLEKVDDFTIKCTFTEPLTTLEYNLSDYGSPMFSPNCFDEETGVISDYAIGTGPYKIIDHKENEYVLLERNDDYYGTPGNVKTFRIRCIPEAETRISALKSGEVMGLADNGAITMDAAQDLCNTDPNFAMDITPSHMVEYITFNCQNEYLSDSRLRNAVSLATDRDSICEVLYGGLLEPAYSYLSNQSVFHLDIQGEYDMEKAKELAAEVLGDQTVDMNMIIRSNTASDYNCKAVAEYMKQVYAEIGLNIEIEILDSNIYKERQAEGDFDMALTVSGLNNADPASTFKAYFTSDGTSNKQYGLNYYNPEIDELVEKATTIADVDERGEIYDQIQTILYEDMAVCPICYQVNVNIHNVAIENYAGRTFGVGLPTISWTE</sequence>
<reference evidence="2" key="1">
    <citation type="submission" date="2009-07" db="EMBL/GenBank/DDBJ databases">
        <authorList>
            <person name="Weinstock G."/>
            <person name="Sodergren E."/>
            <person name="Clifton S."/>
            <person name="Fulton L."/>
            <person name="Fulton B."/>
            <person name="Courtney L."/>
            <person name="Fronick C."/>
            <person name="Harrison M."/>
            <person name="Strong C."/>
            <person name="Farmer C."/>
            <person name="Delahaunty K."/>
            <person name="Markovic C."/>
            <person name="Hall O."/>
            <person name="Minx P."/>
            <person name="Tomlinson C."/>
            <person name="Mitreva M."/>
            <person name="Nelson J."/>
            <person name="Hou S."/>
            <person name="Wollam A."/>
            <person name="Pepin K.H."/>
            <person name="Johnson M."/>
            <person name="Bhonagiri V."/>
            <person name="Nash W.E."/>
            <person name="Warren W."/>
            <person name="Chinwalla A."/>
            <person name="Mardis E.R."/>
            <person name="Wilson R.K."/>
        </authorList>
    </citation>
    <scope>NUCLEOTIDE SEQUENCE [LARGE SCALE GENOMIC DNA]</scope>
    <source>
        <strain evidence="2">DSM 14469</strain>
    </source>
</reference>
<dbReference type="AlphaFoldDB" id="C6LB16"/>
<dbReference type="GO" id="GO:1904680">
    <property type="term" value="F:peptide transmembrane transporter activity"/>
    <property type="evidence" value="ECO:0007669"/>
    <property type="project" value="TreeGrafter"/>
</dbReference>
<dbReference type="Gene3D" id="3.90.76.10">
    <property type="entry name" value="Dipeptide-binding Protein, Domain 1"/>
    <property type="match status" value="1"/>
</dbReference>
<protein>
    <submittedName>
        <fullName evidence="2">ABC transporter, substrate-binding protein, family 5</fullName>
    </submittedName>
</protein>
<proteinExistence type="predicted"/>
<dbReference type="GO" id="GO:0043190">
    <property type="term" value="C:ATP-binding cassette (ABC) transporter complex"/>
    <property type="evidence" value="ECO:0007669"/>
    <property type="project" value="InterPro"/>
</dbReference>
<evidence type="ECO:0000313" key="2">
    <source>
        <dbReference type="EMBL" id="EET62148.1"/>
    </source>
</evidence>
<keyword evidence="3" id="KW-1185">Reference proteome</keyword>
<dbReference type="Gene3D" id="3.10.105.10">
    <property type="entry name" value="Dipeptide-binding Protein, Domain 3"/>
    <property type="match status" value="1"/>
</dbReference>
<dbReference type="EMBL" id="ACCL02000003">
    <property type="protein sequence ID" value="EET62148.1"/>
    <property type="molecule type" value="Genomic_DNA"/>
</dbReference>
<accession>C6LB16</accession>
<dbReference type="CDD" id="cd00995">
    <property type="entry name" value="PBP2_NikA_DppA_OppA_like"/>
    <property type="match status" value="1"/>
</dbReference>
<dbReference type="InterPro" id="IPR030678">
    <property type="entry name" value="Peptide/Ni-bd"/>
</dbReference>
<dbReference type="GO" id="GO:0042597">
    <property type="term" value="C:periplasmic space"/>
    <property type="evidence" value="ECO:0007669"/>
    <property type="project" value="UniProtKB-ARBA"/>
</dbReference>
<dbReference type="eggNOG" id="COG0747">
    <property type="taxonomic scope" value="Bacteria"/>
</dbReference>
<evidence type="ECO:0000259" key="1">
    <source>
        <dbReference type="Pfam" id="PF00496"/>
    </source>
</evidence>
<dbReference type="InterPro" id="IPR000914">
    <property type="entry name" value="SBP_5_dom"/>
</dbReference>
<evidence type="ECO:0000313" key="3">
    <source>
        <dbReference type="Proteomes" id="UP000005561"/>
    </source>
</evidence>
<dbReference type="Proteomes" id="UP000005561">
    <property type="component" value="Unassembled WGS sequence"/>
</dbReference>
<comment type="caution">
    <text evidence="2">The sequence shown here is derived from an EMBL/GenBank/DDBJ whole genome shotgun (WGS) entry which is preliminary data.</text>
</comment>
<dbReference type="PANTHER" id="PTHR30290">
    <property type="entry name" value="PERIPLASMIC BINDING COMPONENT OF ABC TRANSPORTER"/>
    <property type="match status" value="1"/>
</dbReference>
<gene>
    <name evidence="2" type="ORF">BRYFOR_05812</name>
</gene>
<dbReference type="SUPFAM" id="SSF53850">
    <property type="entry name" value="Periplasmic binding protein-like II"/>
    <property type="match status" value="1"/>
</dbReference>
<dbReference type="InterPro" id="IPR039424">
    <property type="entry name" value="SBP_5"/>
</dbReference>
<dbReference type="STRING" id="168384.SAMN05660368_01291"/>
<dbReference type="Pfam" id="PF00496">
    <property type="entry name" value="SBP_bac_5"/>
    <property type="match status" value="1"/>
</dbReference>
<dbReference type="GO" id="GO:0015833">
    <property type="term" value="P:peptide transport"/>
    <property type="evidence" value="ECO:0007669"/>
    <property type="project" value="TreeGrafter"/>
</dbReference>
<organism evidence="2 3">
    <name type="scientific">Marvinbryantia formatexigens DSM 14469</name>
    <dbReference type="NCBI Taxonomy" id="478749"/>
    <lineage>
        <taxon>Bacteria</taxon>
        <taxon>Bacillati</taxon>
        <taxon>Bacillota</taxon>
        <taxon>Clostridia</taxon>
        <taxon>Lachnospirales</taxon>
        <taxon>Lachnospiraceae</taxon>
        <taxon>Marvinbryantia</taxon>
    </lineage>
</organism>
<dbReference type="PIRSF" id="PIRSF002741">
    <property type="entry name" value="MppA"/>
    <property type="match status" value="1"/>
</dbReference>
<dbReference type="Gene3D" id="3.40.190.10">
    <property type="entry name" value="Periplasmic binding protein-like II"/>
    <property type="match status" value="1"/>
</dbReference>
<feature type="domain" description="Solute-binding protein family 5" evidence="1">
    <location>
        <begin position="53"/>
        <end position="416"/>
    </location>
</feature>
<name>C6LB16_9FIRM</name>